<comment type="caution">
    <text evidence="2">The sequence shown here is derived from an EMBL/GenBank/DDBJ whole genome shotgun (WGS) entry which is preliminary data.</text>
</comment>
<sequence>MRDVPQYPAWKKAKKPINRGWLLAGAFLILFAGAVGVLIGGENRSGMAFSAMGFVLICIGFFWLCQLLYFRLSLHHAIAWQRNVAHEQSRWWEDHQSHLGLQEVLLLGPSGADMVDWQRVLSRIQRPPAERQETGGKALRIARTFSADSLTREQQLVRALVVQWRSTPRDRPLTISHCFFLGDASVWSAFCEQMKASFPEVHLPDQPENWQGEATLARLATLLREDEKSQHLVVGCVSLPADANSPLPAGESAALWVVGADAPVVMPRGEFYDASASEPLNLICERAVAQCDLHDDPPACVLFSHPQITRLDECGWNTTHNLQDSYWGMQGSMEPLIVISLAALFAKTEAQPCGWVSTDPQHTLALGIVKPHGKG</sequence>
<evidence type="ECO:0000313" key="3">
    <source>
        <dbReference type="Proteomes" id="UP000433737"/>
    </source>
</evidence>
<accession>A0AAX3J433</accession>
<keyword evidence="1" id="KW-0472">Membrane</keyword>
<reference evidence="2 3" key="1">
    <citation type="submission" date="2019-10" db="EMBL/GenBank/DDBJ databases">
        <authorList>
            <person name="Karimi E."/>
        </authorList>
    </citation>
    <scope>NUCLEOTIDE SEQUENCE [LARGE SCALE GENOMIC DNA]</scope>
    <source>
        <strain evidence="2">Pantoea sp. 111</strain>
    </source>
</reference>
<organism evidence="2 3">
    <name type="scientific">Pantoea brenneri</name>
    <dbReference type="NCBI Taxonomy" id="472694"/>
    <lineage>
        <taxon>Bacteria</taxon>
        <taxon>Pseudomonadati</taxon>
        <taxon>Pseudomonadota</taxon>
        <taxon>Gammaproteobacteria</taxon>
        <taxon>Enterobacterales</taxon>
        <taxon>Erwiniaceae</taxon>
        <taxon>Pantoea</taxon>
    </lineage>
</organism>
<protein>
    <recommendedName>
        <fullName evidence="4">Type VI secretion protein</fullName>
    </recommendedName>
</protein>
<evidence type="ECO:0000313" key="2">
    <source>
        <dbReference type="EMBL" id="VXB57314.1"/>
    </source>
</evidence>
<feature type="transmembrane region" description="Helical" evidence="1">
    <location>
        <begin position="21"/>
        <end position="41"/>
    </location>
</feature>
<proteinExistence type="predicted"/>
<feature type="transmembrane region" description="Helical" evidence="1">
    <location>
        <begin position="47"/>
        <end position="70"/>
    </location>
</feature>
<keyword evidence="1" id="KW-0812">Transmembrane</keyword>
<dbReference type="Proteomes" id="UP000433737">
    <property type="component" value="Unassembled WGS sequence"/>
</dbReference>
<name>A0AAX3J433_9GAMM</name>
<dbReference type="EMBL" id="CABWMH010000008">
    <property type="protein sequence ID" value="VXB57314.1"/>
    <property type="molecule type" value="Genomic_DNA"/>
</dbReference>
<dbReference type="AlphaFoldDB" id="A0AAX3J433"/>
<keyword evidence="1" id="KW-1133">Transmembrane helix</keyword>
<gene>
    <name evidence="2" type="ORF">PANT111_160115</name>
</gene>
<evidence type="ECO:0000256" key="1">
    <source>
        <dbReference type="SAM" id="Phobius"/>
    </source>
</evidence>
<evidence type="ECO:0008006" key="4">
    <source>
        <dbReference type="Google" id="ProtNLM"/>
    </source>
</evidence>